<dbReference type="RefSeq" id="WP_149510343.1">
    <property type="nucleotide sequence ID" value="NZ_VDFC01000019.1"/>
</dbReference>
<proteinExistence type="predicted"/>
<accession>A0A5B0BJK0</accession>
<dbReference type="GO" id="GO:0006508">
    <property type="term" value="P:proteolysis"/>
    <property type="evidence" value="ECO:0007669"/>
    <property type="project" value="UniProtKB-KW"/>
</dbReference>
<dbReference type="PANTHER" id="PTHR43270">
    <property type="entry name" value="BETA-ALA-HIS DIPEPTIDASE"/>
    <property type="match status" value="1"/>
</dbReference>
<keyword evidence="2" id="KW-0479">Metal-binding</keyword>
<comment type="caution">
    <text evidence="5">The sequence shown here is derived from an EMBL/GenBank/DDBJ whole genome shotgun (WGS) entry which is preliminary data.</text>
</comment>
<dbReference type="SUPFAM" id="SSF53187">
    <property type="entry name" value="Zn-dependent exopeptidases"/>
    <property type="match status" value="1"/>
</dbReference>
<dbReference type="InterPro" id="IPR011650">
    <property type="entry name" value="Peptidase_M20_dimer"/>
</dbReference>
<evidence type="ECO:0000256" key="3">
    <source>
        <dbReference type="ARBA" id="ARBA00022801"/>
    </source>
</evidence>
<gene>
    <name evidence="5" type="ORF">FGF04_06835</name>
</gene>
<dbReference type="Pfam" id="PF01546">
    <property type="entry name" value="Peptidase_M20"/>
    <property type="match status" value="1"/>
</dbReference>
<feature type="domain" description="Peptidase M20 dimerisation" evidence="4">
    <location>
        <begin position="201"/>
        <end position="359"/>
    </location>
</feature>
<dbReference type="EMBL" id="VDFC01000019">
    <property type="protein sequence ID" value="KAA0941149.1"/>
    <property type="molecule type" value="Genomic_DNA"/>
</dbReference>
<dbReference type="OrthoDB" id="9761532at2"/>
<keyword evidence="1" id="KW-0645">Protease</keyword>
<dbReference type="InterPro" id="IPR002933">
    <property type="entry name" value="Peptidase_M20"/>
</dbReference>
<dbReference type="GO" id="GO:0046872">
    <property type="term" value="F:metal ion binding"/>
    <property type="evidence" value="ECO:0007669"/>
    <property type="project" value="UniProtKB-KW"/>
</dbReference>
<evidence type="ECO:0000256" key="1">
    <source>
        <dbReference type="ARBA" id="ARBA00022670"/>
    </source>
</evidence>
<organism evidence="5 6">
    <name type="scientific">Streptomyces apricus</name>
    <dbReference type="NCBI Taxonomy" id="1828112"/>
    <lineage>
        <taxon>Bacteria</taxon>
        <taxon>Bacillati</taxon>
        <taxon>Actinomycetota</taxon>
        <taxon>Actinomycetes</taxon>
        <taxon>Kitasatosporales</taxon>
        <taxon>Streptomycetaceae</taxon>
        <taxon>Streptomyces</taxon>
    </lineage>
</organism>
<protein>
    <submittedName>
        <fullName evidence="5">M20/M25/M40 family metallo-hydrolase</fullName>
    </submittedName>
</protein>
<keyword evidence="3 5" id="KW-0378">Hydrolase</keyword>
<name>A0A5B0BJK0_9ACTN</name>
<evidence type="ECO:0000259" key="4">
    <source>
        <dbReference type="Pfam" id="PF07687"/>
    </source>
</evidence>
<dbReference type="GO" id="GO:0008233">
    <property type="term" value="F:peptidase activity"/>
    <property type="evidence" value="ECO:0007669"/>
    <property type="project" value="UniProtKB-KW"/>
</dbReference>
<evidence type="ECO:0000313" key="6">
    <source>
        <dbReference type="Proteomes" id="UP000324965"/>
    </source>
</evidence>
<sequence length="469" mass="50699">MVGAHRTDDPAWPGDVLARIEERRQEYVDLLIDYVSRPSVSASGEGVADVAHYIRDRMEAFGLDTRLIPTAGAPMVFGQRTGAGGPTLLLYGHYDVQPADPADGWTSDPFTPVIRDGRVYARGAADNKGQHLAQLLAVEAFLSCHGQLPCDVKVLLEGEEEIGSPRMPEFVAEHGDLLAADLVVVSDGPVDPSGRPMISLGVRGALGFELRATGANTELHSGHWGGVAPDPVWDLVQLLATMKDARGHVTIDGFYDEVQPLTAAEREALERLEIDVPAIKRDLGFDELAEPRERGVAERRVAWPTLTINGLHAGYDGPGLKSVLPREAVAKCDIRLVEAQRADDVFAKVSAHVKRHAPHVTVTRRGSMEPSRTPIDFPYLEPVRRAIVAAQGQEPVLWPGIGGSLPLYVFTKTLGVPTVQVPCGNADQSQHGPDENLTLDWFMAGIRTTAVLLAELGRHTDARPGPESS</sequence>
<dbReference type="Proteomes" id="UP000324965">
    <property type="component" value="Unassembled WGS sequence"/>
</dbReference>
<dbReference type="PANTHER" id="PTHR43270:SF8">
    <property type="entry name" value="DI- AND TRIPEPTIDASE DUG2-RELATED"/>
    <property type="match status" value="1"/>
</dbReference>
<evidence type="ECO:0000313" key="5">
    <source>
        <dbReference type="EMBL" id="KAA0941149.1"/>
    </source>
</evidence>
<evidence type="ECO:0000256" key="2">
    <source>
        <dbReference type="ARBA" id="ARBA00022723"/>
    </source>
</evidence>
<dbReference type="Gene3D" id="3.30.70.360">
    <property type="match status" value="1"/>
</dbReference>
<dbReference type="Gene3D" id="3.40.630.10">
    <property type="entry name" value="Zn peptidases"/>
    <property type="match status" value="1"/>
</dbReference>
<dbReference type="Pfam" id="PF07687">
    <property type="entry name" value="M20_dimer"/>
    <property type="match status" value="1"/>
</dbReference>
<reference evidence="5 6" key="1">
    <citation type="submission" date="2019-05" db="EMBL/GenBank/DDBJ databases">
        <authorList>
            <person name="Hariharan J."/>
            <person name="Choudoir M.J."/>
            <person name="Diebold P."/>
            <person name="Panke-Buisse K."/>
            <person name="Buckley D.H."/>
        </authorList>
    </citation>
    <scope>NUCLEOTIDE SEQUENCE [LARGE SCALE GENOMIC DNA]</scope>
    <source>
        <strain evidence="5 6">SUN51</strain>
    </source>
</reference>
<dbReference type="InterPro" id="IPR051458">
    <property type="entry name" value="Cyt/Met_Dipeptidase"/>
</dbReference>
<dbReference type="NCBIfam" id="NF006579">
    <property type="entry name" value="PRK09104.1"/>
    <property type="match status" value="1"/>
</dbReference>
<keyword evidence="6" id="KW-1185">Reference proteome</keyword>
<dbReference type="AlphaFoldDB" id="A0A5B0BJK0"/>